<evidence type="ECO:0000313" key="2">
    <source>
        <dbReference type="EMBL" id="KAL2514008.1"/>
    </source>
</evidence>
<dbReference type="PANTHER" id="PTHR31672">
    <property type="entry name" value="BNACNNG10540D PROTEIN"/>
    <property type="match status" value="1"/>
</dbReference>
<dbReference type="InterPro" id="IPR017451">
    <property type="entry name" value="F-box-assoc_interact_dom"/>
</dbReference>
<name>A0ABD1TN73_9LAMI</name>
<feature type="domain" description="F-box associated beta-propeller type 3" evidence="1">
    <location>
        <begin position="20"/>
        <end position="242"/>
    </location>
</feature>
<dbReference type="NCBIfam" id="TIGR01640">
    <property type="entry name" value="F_box_assoc_1"/>
    <property type="match status" value="1"/>
</dbReference>
<protein>
    <recommendedName>
        <fullName evidence="1">F-box associated beta-propeller type 3 domain-containing protein</fullName>
    </recommendedName>
</protein>
<proteinExistence type="predicted"/>
<sequence>MKYGEFVVTHIRRCLRRLLQDSCRGLCLFCGSKESLYVQNPITGQTVKLPPCCQIENENLLFCRLVYIPQNKVYKVICICGTFENYSWHVLTFGVDTVWRKLDFVPTTGSEDKCTSATVGEVIYVAQSKSTILAIDLRTETTCYYKVPNEFVDQDYSLVSMQDSLTCVITRKDNVCIWMLDFDKGEWTEVCEIKHICKRIKMPRHNIWAVGWLDNSHFVFKMKKLERSKRCPIVAYNVKTGEASIFGGNYGIHAHICRIHTNSLVSW</sequence>
<organism evidence="2 3">
    <name type="scientific">Forsythia ovata</name>
    <dbReference type="NCBI Taxonomy" id="205694"/>
    <lineage>
        <taxon>Eukaryota</taxon>
        <taxon>Viridiplantae</taxon>
        <taxon>Streptophyta</taxon>
        <taxon>Embryophyta</taxon>
        <taxon>Tracheophyta</taxon>
        <taxon>Spermatophyta</taxon>
        <taxon>Magnoliopsida</taxon>
        <taxon>eudicotyledons</taxon>
        <taxon>Gunneridae</taxon>
        <taxon>Pentapetalae</taxon>
        <taxon>asterids</taxon>
        <taxon>lamiids</taxon>
        <taxon>Lamiales</taxon>
        <taxon>Oleaceae</taxon>
        <taxon>Forsythieae</taxon>
        <taxon>Forsythia</taxon>
    </lineage>
</organism>
<dbReference type="InterPro" id="IPR013187">
    <property type="entry name" value="F-box-assoc_dom_typ3"/>
</dbReference>
<dbReference type="EMBL" id="JBFOLJ010000008">
    <property type="protein sequence ID" value="KAL2514008.1"/>
    <property type="molecule type" value="Genomic_DNA"/>
</dbReference>
<dbReference type="InterPro" id="IPR011043">
    <property type="entry name" value="Gal_Oxase/kelch_b-propeller"/>
</dbReference>
<keyword evidence="3" id="KW-1185">Reference proteome</keyword>
<evidence type="ECO:0000313" key="3">
    <source>
        <dbReference type="Proteomes" id="UP001604277"/>
    </source>
</evidence>
<dbReference type="AlphaFoldDB" id="A0ABD1TN73"/>
<evidence type="ECO:0000259" key="1">
    <source>
        <dbReference type="Pfam" id="PF08268"/>
    </source>
</evidence>
<gene>
    <name evidence="2" type="ORF">Fot_27979</name>
</gene>
<dbReference type="SUPFAM" id="SSF50965">
    <property type="entry name" value="Galactose oxidase, central domain"/>
    <property type="match status" value="1"/>
</dbReference>
<dbReference type="Pfam" id="PF08268">
    <property type="entry name" value="FBA_3"/>
    <property type="match status" value="1"/>
</dbReference>
<dbReference type="PANTHER" id="PTHR31672:SF11">
    <property type="entry name" value="F-BOX PROTEIN CPR1-LIKE ISOFORM X2"/>
    <property type="match status" value="1"/>
</dbReference>
<reference evidence="3" key="1">
    <citation type="submission" date="2024-07" db="EMBL/GenBank/DDBJ databases">
        <title>Two chromosome-level genome assemblies of Korean endemic species Abeliophyllum distichum and Forsythia ovata (Oleaceae).</title>
        <authorList>
            <person name="Jang H."/>
        </authorList>
    </citation>
    <scope>NUCLEOTIDE SEQUENCE [LARGE SCALE GENOMIC DNA]</scope>
</reference>
<accession>A0ABD1TN73</accession>
<comment type="caution">
    <text evidence="2">The sequence shown here is derived from an EMBL/GenBank/DDBJ whole genome shotgun (WGS) entry which is preliminary data.</text>
</comment>
<dbReference type="Proteomes" id="UP001604277">
    <property type="component" value="Unassembled WGS sequence"/>
</dbReference>
<dbReference type="InterPro" id="IPR050796">
    <property type="entry name" value="SCF_F-box_component"/>
</dbReference>